<name>A0A1X0D857_9MYCO</name>
<keyword evidence="3" id="KW-1185">Reference proteome</keyword>
<dbReference type="OrthoDB" id="141068at2"/>
<organism evidence="2 3">
    <name type="scientific">Mycolicibacterium insubricum</name>
    <dbReference type="NCBI Taxonomy" id="444597"/>
    <lineage>
        <taxon>Bacteria</taxon>
        <taxon>Bacillati</taxon>
        <taxon>Actinomycetota</taxon>
        <taxon>Actinomycetes</taxon>
        <taxon>Mycobacteriales</taxon>
        <taxon>Mycobacteriaceae</taxon>
        <taxon>Mycolicibacterium</taxon>
    </lineage>
</organism>
<dbReference type="AlphaFoldDB" id="A0A1X0D857"/>
<evidence type="ECO:0000313" key="3">
    <source>
        <dbReference type="Proteomes" id="UP000192801"/>
    </source>
</evidence>
<dbReference type="PANTHER" id="PTHR23020:SF41">
    <property type="entry name" value="AMINOGLYCOSIDE PHOSPHOTRANSFERASE DOMAIN-CONTAINING PROTEIN"/>
    <property type="match status" value="1"/>
</dbReference>
<dbReference type="InterPro" id="IPR002575">
    <property type="entry name" value="Aminoglycoside_PTrfase"/>
</dbReference>
<dbReference type="SUPFAM" id="SSF56112">
    <property type="entry name" value="Protein kinase-like (PK-like)"/>
    <property type="match status" value="1"/>
</dbReference>
<dbReference type="InterPro" id="IPR011009">
    <property type="entry name" value="Kinase-like_dom_sf"/>
</dbReference>
<dbReference type="EMBL" id="MVHS01000035">
    <property type="protein sequence ID" value="ORA68594.1"/>
    <property type="molecule type" value="Genomic_DNA"/>
</dbReference>
<dbReference type="PANTHER" id="PTHR23020">
    <property type="entry name" value="UNCHARACTERIZED NUCLEAR HORMONE RECEPTOR-RELATED"/>
    <property type="match status" value="1"/>
</dbReference>
<keyword evidence="2" id="KW-0808">Transferase</keyword>
<dbReference type="GO" id="GO:0016740">
    <property type="term" value="F:transferase activity"/>
    <property type="evidence" value="ECO:0007669"/>
    <property type="project" value="UniProtKB-KW"/>
</dbReference>
<protein>
    <submittedName>
        <fullName evidence="2">Phosphotransferase</fullName>
    </submittedName>
</protein>
<proteinExistence type="predicted"/>
<dbReference type="InterPro" id="IPR015897">
    <property type="entry name" value="CHK_kinase-like"/>
</dbReference>
<dbReference type="Gene3D" id="3.90.1200.10">
    <property type="match status" value="1"/>
</dbReference>
<gene>
    <name evidence="2" type="ORF">BST26_14220</name>
</gene>
<comment type="caution">
    <text evidence="2">The sequence shown here is derived from an EMBL/GenBank/DDBJ whole genome shotgun (WGS) entry which is preliminary data.</text>
</comment>
<dbReference type="InterPro" id="IPR052961">
    <property type="entry name" value="Oxido-Kinase-like_Enzymes"/>
</dbReference>
<dbReference type="Pfam" id="PF01636">
    <property type="entry name" value="APH"/>
    <property type="match status" value="1"/>
</dbReference>
<feature type="domain" description="CHK kinase-like" evidence="1">
    <location>
        <begin position="143"/>
        <end position="321"/>
    </location>
</feature>
<dbReference type="Proteomes" id="UP000192801">
    <property type="component" value="Unassembled WGS sequence"/>
</dbReference>
<accession>A0A1X0D857</accession>
<reference evidence="2 3" key="1">
    <citation type="submission" date="2016-12" db="EMBL/GenBank/DDBJ databases">
        <title>The new phylogeny of genus Mycobacterium.</title>
        <authorList>
            <person name="Tortoli E."/>
            <person name="Trovato A."/>
            <person name="Cirillo D.M."/>
        </authorList>
    </citation>
    <scope>NUCLEOTIDE SEQUENCE [LARGE SCALE GENOMIC DNA]</scope>
    <source>
        <strain evidence="2 3">DSM 45130</strain>
    </source>
</reference>
<evidence type="ECO:0000313" key="2">
    <source>
        <dbReference type="EMBL" id="ORA68594.1"/>
    </source>
</evidence>
<dbReference type="STRING" id="444597.BST26_14220"/>
<dbReference type="SMART" id="SM00587">
    <property type="entry name" value="CHK"/>
    <property type="match status" value="1"/>
</dbReference>
<evidence type="ECO:0000259" key="1">
    <source>
        <dbReference type="SMART" id="SM00587"/>
    </source>
</evidence>
<dbReference type="RefSeq" id="WP_083031809.1">
    <property type="nucleotide sequence ID" value="NZ_AP022618.1"/>
</dbReference>
<sequence>MSLDVAKQIGPAYRLGAHLAHGIARVGVDAALGARRSFPRAVADLDAACLSAVLGKEVESVTVLDGADGTSTRARLWLTGPDVPQTVFVKMPAATAATRMLGELARLAETECRFYRNLAEELGDGVPVSHGSAFDELTGRYVVVLEDMTVSECVFPDTLHPLSADQMAGLMQTLANLHGTFWSRMPAQPGGPGPLGWLWPPSSDPANPLTPMLMRKSAEKLSQRTDIDVYRGRYLWENLQRIVTFNDRGPHVVLHGDSHPGNTFLRNGVAGLLDWQVVRRGHPSRDLAYTLVLGMTPEDRREHQQELLDVYRDALPANGGPQLDRDELFNRYRQGMVYSFVSALTTAGLGGMQTENIALEGLRRSVAAMEDLATVASLSAEMSSQL</sequence>